<evidence type="ECO:0000256" key="3">
    <source>
        <dbReference type="ARBA" id="ARBA00022618"/>
    </source>
</evidence>
<keyword evidence="4 9" id="KW-0159">Chromosome partition</keyword>
<feature type="active site" evidence="9">
    <location>
        <position position="261"/>
    </location>
</feature>
<feature type="domain" description="Tyr recombinase" evidence="10">
    <location>
        <begin position="122"/>
        <end position="306"/>
    </location>
</feature>
<evidence type="ECO:0000256" key="2">
    <source>
        <dbReference type="ARBA" id="ARBA00022490"/>
    </source>
</evidence>
<dbReference type="InterPro" id="IPR044068">
    <property type="entry name" value="CB"/>
</dbReference>
<gene>
    <name evidence="9" type="primary">xerC</name>
    <name evidence="12" type="ORF">CH339_15170</name>
</gene>
<feature type="domain" description="Core-binding (CB)" evidence="11">
    <location>
        <begin position="10"/>
        <end position="101"/>
    </location>
</feature>
<dbReference type="GO" id="GO:0003677">
    <property type="term" value="F:DNA binding"/>
    <property type="evidence" value="ECO:0007669"/>
    <property type="project" value="UniProtKB-UniRule"/>
</dbReference>
<dbReference type="OrthoDB" id="9801717at2"/>
<comment type="caution">
    <text evidence="12">The sequence shown here is derived from an EMBL/GenBank/DDBJ whole genome shotgun (WGS) entry which is preliminary data.</text>
</comment>
<keyword evidence="3 9" id="KW-0132">Cell division</keyword>
<evidence type="ECO:0000256" key="1">
    <source>
        <dbReference type="ARBA" id="ARBA00004496"/>
    </source>
</evidence>
<evidence type="ECO:0000256" key="6">
    <source>
        <dbReference type="ARBA" id="ARBA00023125"/>
    </source>
</evidence>
<keyword evidence="13" id="KW-1185">Reference proteome</keyword>
<dbReference type="Pfam" id="PF02899">
    <property type="entry name" value="Phage_int_SAM_1"/>
    <property type="match status" value="1"/>
</dbReference>
<dbReference type="InterPro" id="IPR013762">
    <property type="entry name" value="Integrase-like_cat_sf"/>
</dbReference>
<evidence type="ECO:0000256" key="8">
    <source>
        <dbReference type="ARBA" id="ARBA00023306"/>
    </source>
</evidence>
<feature type="active site" evidence="9">
    <location>
        <position position="258"/>
    </location>
</feature>
<keyword evidence="7 9" id="KW-0233">DNA recombination</keyword>
<organism evidence="12 13">
    <name type="scientific">Rhodobium orientis</name>
    <dbReference type="NCBI Taxonomy" id="34017"/>
    <lineage>
        <taxon>Bacteria</taxon>
        <taxon>Pseudomonadati</taxon>
        <taxon>Pseudomonadota</taxon>
        <taxon>Alphaproteobacteria</taxon>
        <taxon>Hyphomicrobiales</taxon>
        <taxon>Rhodobiaceae</taxon>
        <taxon>Rhodobium</taxon>
    </lineage>
</organism>
<name>A0A327JMW6_9HYPH</name>
<sequence>MAEPLITARPDLAAEVTAWLAHLAGTRRLAAKTVEAYERDVRQLLSFLTLHLGGAPGIADIADLKPADFRGFLAERRRSGAGARSMGRALAGVRSFFSFLERKGLANAAALKAIRTPKQPRTLPKPIAAAAARRMVDADEALDEEPWIAVRNAAVLSLLYGSGLRISEALGLTRAEAPLDTVDSLRVTGKGGKTRLVPVLAATQEAVAAYLRLCPYALAEDGPLFVGARGGPLSPRIIQIAVQRLRGALGLNETATPHALRHSFATHLLSAGGDLRAIQELLGHASLSTTQIYTAVESDRLIDIYQKAHPRA</sequence>
<dbReference type="Pfam" id="PF00589">
    <property type="entry name" value="Phage_integrase"/>
    <property type="match status" value="1"/>
</dbReference>
<evidence type="ECO:0000256" key="4">
    <source>
        <dbReference type="ARBA" id="ARBA00022829"/>
    </source>
</evidence>
<proteinExistence type="inferred from homology"/>
<keyword evidence="5 9" id="KW-0229">DNA integration</keyword>
<dbReference type="EMBL" id="NPEV01000034">
    <property type="protein sequence ID" value="RAI26212.1"/>
    <property type="molecule type" value="Genomic_DNA"/>
</dbReference>
<dbReference type="InterPro" id="IPR050090">
    <property type="entry name" value="Tyrosine_recombinase_XerCD"/>
</dbReference>
<dbReference type="Proteomes" id="UP000249299">
    <property type="component" value="Unassembled WGS sequence"/>
</dbReference>
<evidence type="ECO:0000313" key="13">
    <source>
        <dbReference type="Proteomes" id="UP000249299"/>
    </source>
</evidence>
<evidence type="ECO:0000256" key="5">
    <source>
        <dbReference type="ARBA" id="ARBA00022908"/>
    </source>
</evidence>
<dbReference type="CDD" id="cd00798">
    <property type="entry name" value="INT_XerDC_C"/>
    <property type="match status" value="1"/>
</dbReference>
<dbReference type="PANTHER" id="PTHR30349:SF90">
    <property type="entry name" value="TYROSINE RECOMBINASE XERD"/>
    <property type="match status" value="1"/>
</dbReference>
<comment type="similarity">
    <text evidence="9">Belongs to the 'phage' integrase family. XerC subfamily.</text>
</comment>
<evidence type="ECO:0000259" key="10">
    <source>
        <dbReference type="PROSITE" id="PS51898"/>
    </source>
</evidence>
<evidence type="ECO:0000256" key="7">
    <source>
        <dbReference type="ARBA" id="ARBA00023172"/>
    </source>
</evidence>
<dbReference type="PROSITE" id="PS51900">
    <property type="entry name" value="CB"/>
    <property type="match status" value="1"/>
</dbReference>
<comment type="subunit">
    <text evidence="9">Forms a cyclic heterotetrameric complex composed of two molecules of XerC and two molecules of XerD.</text>
</comment>
<dbReference type="InterPro" id="IPR002104">
    <property type="entry name" value="Integrase_catalytic"/>
</dbReference>
<evidence type="ECO:0000259" key="11">
    <source>
        <dbReference type="PROSITE" id="PS51900"/>
    </source>
</evidence>
<dbReference type="GO" id="GO:0009037">
    <property type="term" value="F:tyrosine-based site-specific recombinase activity"/>
    <property type="evidence" value="ECO:0007669"/>
    <property type="project" value="UniProtKB-UniRule"/>
</dbReference>
<evidence type="ECO:0000256" key="9">
    <source>
        <dbReference type="HAMAP-Rule" id="MF_01808"/>
    </source>
</evidence>
<keyword evidence="2 9" id="KW-0963">Cytoplasm</keyword>
<keyword evidence="6 9" id="KW-0238">DNA-binding</keyword>
<comment type="function">
    <text evidence="9">Site-specific tyrosine recombinase, which acts by catalyzing the cutting and rejoining of the recombining DNA molecules. The XerC-XerD complex is essential to convert dimers of the bacterial chromosome into monomers to permit their segregation at cell division. It also contributes to the segregational stability of plasmids.</text>
</comment>
<dbReference type="Gene3D" id="1.10.150.130">
    <property type="match status" value="1"/>
</dbReference>
<feature type="active site" evidence="9">
    <location>
        <position position="284"/>
    </location>
</feature>
<dbReference type="PANTHER" id="PTHR30349">
    <property type="entry name" value="PHAGE INTEGRASE-RELATED"/>
    <property type="match status" value="1"/>
</dbReference>
<dbReference type="GO" id="GO:0006313">
    <property type="term" value="P:DNA transposition"/>
    <property type="evidence" value="ECO:0007669"/>
    <property type="project" value="UniProtKB-UniRule"/>
</dbReference>
<dbReference type="SUPFAM" id="SSF56349">
    <property type="entry name" value="DNA breaking-rejoining enzymes"/>
    <property type="match status" value="1"/>
</dbReference>
<dbReference type="InterPro" id="IPR004107">
    <property type="entry name" value="Integrase_SAM-like_N"/>
</dbReference>
<feature type="active site" evidence="9">
    <location>
        <position position="190"/>
    </location>
</feature>
<reference evidence="12 13" key="1">
    <citation type="submission" date="2017-07" db="EMBL/GenBank/DDBJ databases">
        <title>Draft Genome Sequences of Select Purple Nonsulfur Bacteria.</title>
        <authorList>
            <person name="Lasarre B."/>
            <person name="Mckinlay J.B."/>
        </authorList>
    </citation>
    <scope>NUCLEOTIDE SEQUENCE [LARGE SCALE GENOMIC DNA]</scope>
    <source>
        <strain evidence="12 13">DSM 11290</strain>
    </source>
</reference>
<keyword evidence="8 9" id="KW-0131">Cell cycle</keyword>
<feature type="active site" description="O-(3'-phospho-DNA)-tyrosine intermediate" evidence="9">
    <location>
        <position position="293"/>
    </location>
</feature>
<dbReference type="InterPro" id="IPR011010">
    <property type="entry name" value="DNA_brk_join_enz"/>
</dbReference>
<feature type="active site" evidence="9">
    <location>
        <position position="165"/>
    </location>
</feature>
<dbReference type="RefSeq" id="WP_111435224.1">
    <property type="nucleotide sequence ID" value="NZ_JACIGG010000016.1"/>
</dbReference>
<dbReference type="AlphaFoldDB" id="A0A327JMW6"/>
<protein>
    <recommendedName>
        <fullName evidence="9">Tyrosine recombinase XerC</fullName>
    </recommendedName>
</protein>
<comment type="subcellular location">
    <subcellularLocation>
        <location evidence="1 9">Cytoplasm</location>
    </subcellularLocation>
</comment>
<dbReference type="InterPro" id="IPR023009">
    <property type="entry name" value="Tyrosine_recombinase_XerC/XerD"/>
</dbReference>
<dbReference type="GO" id="GO:0051301">
    <property type="term" value="P:cell division"/>
    <property type="evidence" value="ECO:0007669"/>
    <property type="project" value="UniProtKB-KW"/>
</dbReference>
<dbReference type="GO" id="GO:0007059">
    <property type="term" value="P:chromosome segregation"/>
    <property type="evidence" value="ECO:0007669"/>
    <property type="project" value="UniProtKB-UniRule"/>
</dbReference>
<dbReference type="InterPro" id="IPR010998">
    <property type="entry name" value="Integrase_recombinase_N"/>
</dbReference>
<dbReference type="PROSITE" id="PS51898">
    <property type="entry name" value="TYR_RECOMBINASE"/>
    <property type="match status" value="1"/>
</dbReference>
<dbReference type="GO" id="GO:0005737">
    <property type="term" value="C:cytoplasm"/>
    <property type="evidence" value="ECO:0007669"/>
    <property type="project" value="UniProtKB-SubCell"/>
</dbReference>
<dbReference type="Gene3D" id="1.10.443.10">
    <property type="entry name" value="Intergrase catalytic core"/>
    <property type="match status" value="1"/>
</dbReference>
<evidence type="ECO:0000313" key="12">
    <source>
        <dbReference type="EMBL" id="RAI26212.1"/>
    </source>
</evidence>
<accession>A0A327JMW6</accession>
<dbReference type="HAMAP" id="MF_01808">
    <property type="entry name" value="Recomb_XerC_XerD"/>
    <property type="match status" value="1"/>
</dbReference>